<keyword evidence="1" id="KW-0378">Hydrolase</keyword>
<dbReference type="KEGG" id="kuy:FY550_07360"/>
<dbReference type="PANTHER" id="PTHR43434:SF24">
    <property type="entry name" value="HYDROLASE-RELATED"/>
    <property type="match status" value="1"/>
</dbReference>
<dbReference type="NCBIfam" id="TIGR01509">
    <property type="entry name" value="HAD-SF-IA-v3"/>
    <property type="match status" value="1"/>
</dbReference>
<dbReference type="PANTHER" id="PTHR43434">
    <property type="entry name" value="PHOSPHOGLYCOLATE PHOSPHATASE"/>
    <property type="match status" value="1"/>
</dbReference>
<dbReference type="STRING" id="657387.BH688_03605"/>
<name>A0A1S1NWJ0_9GAMM</name>
<dbReference type="Pfam" id="PF13419">
    <property type="entry name" value="HAD_2"/>
    <property type="match status" value="1"/>
</dbReference>
<dbReference type="Gene3D" id="1.10.150.240">
    <property type="entry name" value="Putative phosphatase, domain 2"/>
    <property type="match status" value="1"/>
</dbReference>
<protein>
    <submittedName>
        <fullName evidence="1">HAD-IA family hydrolase</fullName>
    </submittedName>
</protein>
<evidence type="ECO:0000313" key="1">
    <source>
        <dbReference type="EMBL" id="QEL10962.1"/>
    </source>
</evidence>
<accession>A0A1S1NWJ0</accession>
<dbReference type="SFLD" id="SFLDS00003">
    <property type="entry name" value="Haloacid_Dehalogenase"/>
    <property type="match status" value="1"/>
</dbReference>
<dbReference type="InterPro" id="IPR036412">
    <property type="entry name" value="HAD-like_sf"/>
</dbReference>
<gene>
    <name evidence="1" type="ORF">FY550_07360</name>
</gene>
<dbReference type="Gene3D" id="3.40.50.1000">
    <property type="entry name" value="HAD superfamily/HAD-like"/>
    <property type="match status" value="1"/>
</dbReference>
<dbReference type="EMBL" id="CP043420">
    <property type="protein sequence ID" value="QEL10962.1"/>
    <property type="molecule type" value="Genomic_DNA"/>
</dbReference>
<proteinExistence type="predicted"/>
<dbReference type="GO" id="GO:0008967">
    <property type="term" value="F:phosphoglycolate phosphatase activity"/>
    <property type="evidence" value="ECO:0007669"/>
    <property type="project" value="TreeGrafter"/>
</dbReference>
<dbReference type="InterPro" id="IPR023214">
    <property type="entry name" value="HAD_sf"/>
</dbReference>
<dbReference type="InterPro" id="IPR041492">
    <property type="entry name" value="HAD_2"/>
</dbReference>
<dbReference type="GO" id="GO:0005829">
    <property type="term" value="C:cytosol"/>
    <property type="evidence" value="ECO:0007669"/>
    <property type="project" value="TreeGrafter"/>
</dbReference>
<reference evidence="1 2" key="1">
    <citation type="submission" date="2019-08" db="EMBL/GenBank/DDBJ databases">
        <title>Complete genome sequence of Kushneria sp. YCWA18, a halophilic phosphate-solubilizing bacterium isolated from Daqiao saltern in China.</title>
        <authorList>
            <person name="Du G.-X."/>
            <person name="Qu L.-Y."/>
        </authorList>
    </citation>
    <scope>NUCLEOTIDE SEQUENCE [LARGE SCALE GENOMIC DNA]</scope>
    <source>
        <strain evidence="1 2">YCWA18</strain>
    </source>
</reference>
<dbReference type="RefSeq" id="WP_070977336.1">
    <property type="nucleotide sequence ID" value="NZ_CP043420.1"/>
</dbReference>
<dbReference type="AlphaFoldDB" id="A0A1S1NWJ0"/>
<dbReference type="InterPro" id="IPR050155">
    <property type="entry name" value="HAD-like_hydrolase_sf"/>
</dbReference>
<dbReference type="InterPro" id="IPR023198">
    <property type="entry name" value="PGP-like_dom2"/>
</dbReference>
<keyword evidence="2" id="KW-1185">Reference proteome</keyword>
<dbReference type="SFLD" id="SFLDG01129">
    <property type="entry name" value="C1.5:_HAD__Beta-PGM__Phosphata"/>
    <property type="match status" value="1"/>
</dbReference>
<dbReference type="OrthoDB" id="9782449at2"/>
<dbReference type="NCBIfam" id="TIGR01549">
    <property type="entry name" value="HAD-SF-IA-v1"/>
    <property type="match status" value="1"/>
</dbReference>
<dbReference type="SUPFAM" id="SSF56784">
    <property type="entry name" value="HAD-like"/>
    <property type="match status" value="1"/>
</dbReference>
<evidence type="ECO:0000313" key="2">
    <source>
        <dbReference type="Proteomes" id="UP000322553"/>
    </source>
</evidence>
<sequence>MRYRLIILDWDGTLMDSAPRIVDCMQRAAVDIGWAPLSAEAVRDIIGLGLPEAIARLCPGITTAQADNLRRCYSERFVAAETRGVPMPFFEGIESGIAQLREWPEQQLAVATGKSRRGLDRILESTGSAAWFDATRTADMTRSKPDPLMLRELLDELHVPVEEAVMIGDSEYDLSMAKQLGMARIGVSWGVHDRARLEAHAPLWMADDPATMFDWLCQ</sequence>
<dbReference type="Proteomes" id="UP000322553">
    <property type="component" value="Chromosome"/>
</dbReference>
<dbReference type="InterPro" id="IPR006439">
    <property type="entry name" value="HAD-SF_hydro_IA"/>
</dbReference>
<organism evidence="1 2">
    <name type="scientific">Kushneria phosphatilytica</name>
    <dbReference type="NCBI Taxonomy" id="657387"/>
    <lineage>
        <taxon>Bacteria</taxon>
        <taxon>Pseudomonadati</taxon>
        <taxon>Pseudomonadota</taxon>
        <taxon>Gammaproteobacteria</taxon>
        <taxon>Oceanospirillales</taxon>
        <taxon>Halomonadaceae</taxon>
        <taxon>Kushneria</taxon>
    </lineage>
</organism>
<dbReference type="GO" id="GO:0006281">
    <property type="term" value="P:DNA repair"/>
    <property type="evidence" value="ECO:0007669"/>
    <property type="project" value="TreeGrafter"/>
</dbReference>